<dbReference type="EMBL" id="JAERQG010000001">
    <property type="protein sequence ID" value="MBL0763632.1"/>
    <property type="molecule type" value="Genomic_DNA"/>
</dbReference>
<dbReference type="GO" id="GO:0003723">
    <property type="term" value="F:RNA binding"/>
    <property type="evidence" value="ECO:0007669"/>
    <property type="project" value="InterPro"/>
</dbReference>
<dbReference type="InterPro" id="IPR029026">
    <property type="entry name" value="tRNA_m1G_MTases_N"/>
</dbReference>
<dbReference type="PANTHER" id="PTHR43191">
    <property type="entry name" value="RRNA METHYLTRANSFERASE 3"/>
    <property type="match status" value="1"/>
</dbReference>
<dbReference type="InterPro" id="IPR029028">
    <property type="entry name" value="Alpha/beta_knot_MTases"/>
</dbReference>
<dbReference type="CDD" id="cd18082">
    <property type="entry name" value="SpoU-like_family"/>
    <property type="match status" value="1"/>
</dbReference>
<sequence length="168" mass="18496">MTFQKTHELTKNSSHNLDIVVIAENIRTPENLGMILRVSEAFGAGKVCFVGSKSVDFTTKAKRASRNTHNTIAFDFYENGKNLLVEHKEEGFKILALEITSNSKSIESFEIGGSKKLALIVGSERNGISEQLLEKVDATFHIKMFGQNSSLNVVNALSVALYQITSNS</sequence>
<evidence type="ECO:0000256" key="1">
    <source>
        <dbReference type="ARBA" id="ARBA00022603"/>
    </source>
</evidence>
<feature type="domain" description="tRNA/rRNA methyltransferase SpoU type" evidence="3">
    <location>
        <begin position="19"/>
        <end position="162"/>
    </location>
</feature>
<keyword evidence="2" id="KW-0808">Transferase</keyword>
<name>A0A937AJ20_9BACT</name>
<dbReference type="GO" id="GO:0008173">
    <property type="term" value="F:RNA methyltransferase activity"/>
    <property type="evidence" value="ECO:0007669"/>
    <property type="project" value="InterPro"/>
</dbReference>
<dbReference type="Pfam" id="PF00588">
    <property type="entry name" value="SpoU_methylase"/>
    <property type="match status" value="1"/>
</dbReference>
<proteinExistence type="predicted"/>
<dbReference type="SUPFAM" id="SSF75217">
    <property type="entry name" value="alpha/beta knot"/>
    <property type="match status" value="1"/>
</dbReference>
<evidence type="ECO:0000259" key="3">
    <source>
        <dbReference type="Pfam" id="PF00588"/>
    </source>
</evidence>
<organism evidence="4 5">
    <name type="scientific">Marivirga atlantica</name>
    <dbReference type="NCBI Taxonomy" id="1548457"/>
    <lineage>
        <taxon>Bacteria</taxon>
        <taxon>Pseudomonadati</taxon>
        <taxon>Bacteroidota</taxon>
        <taxon>Cytophagia</taxon>
        <taxon>Cytophagales</taxon>
        <taxon>Marivirgaceae</taxon>
        <taxon>Marivirga</taxon>
    </lineage>
</organism>
<dbReference type="PANTHER" id="PTHR43191:SF7">
    <property type="entry name" value="OBP33PEP LIKE PROTEIN"/>
    <property type="match status" value="1"/>
</dbReference>
<evidence type="ECO:0000313" key="4">
    <source>
        <dbReference type="EMBL" id="MBL0763632.1"/>
    </source>
</evidence>
<dbReference type="InterPro" id="IPR051259">
    <property type="entry name" value="rRNA_Methyltransferase"/>
</dbReference>
<dbReference type="Gene3D" id="3.40.1280.10">
    <property type="match status" value="1"/>
</dbReference>
<dbReference type="RefSeq" id="WP_201916450.1">
    <property type="nucleotide sequence ID" value="NZ_JAERQG010000001.1"/>
</dbReference>
<keyword evidence="5" id="KW-1185">Reference proteome</keyword>
<dbReference type="GO" id="GO:0006396">
    <property type="term" value="P:RNA processing"/>
    <property type="evidence" value="ECO:0007669"/>
    <property type="project" value="InterPro"/>
</dbReference>
<accession>A0A937AJ20</accession>
<comment type="caution">
    <text evidence="4">The sequence shown here is derived from an EMBL/GenBank/DDBJ whole genome shotgun (WGS) entry which is preliminary data.</text>
</comment>
<dbReference type="Proteomes" id="UP000642920">
    <property type="component" value="Unassembled WGS sequence"/>
</dbReference>
<evidence type="ECO:0000256" key="2">
    <source>
        <dbReference type="ARBA" id="ARBA00022679"/>
    </source>
</evidence>
<evidence type="ECO:0000313" key="5">
    <source>
        <dbReference type="Proteomes" id="UP000642920"/>
    </source>
</evidence>
<keyword evidence="1 4" id="KW-0489">Methyltransferase</keyword>
<protein>
    <submittedName>
        <fullName evidence="4">TrmH family RNA methyltransferase</fullName>
    </submittedName>
</protein>
<gene>
    <name evidence="4" type="ORF">JKP34_00115</name>
</gene>
<dbReference type="AlphaFoldDB" id="A0A937AJ20"/>
<dbReference type="InterPro" id="IPR001537">
    <property type="entry name" value="SpoU_MeTrfase"/>
</dbReference>
<reference evidence="4" key="1">
    <citation type="submission" date="2021-01" db="EMBL/GenBank/DDBJ databases">
        <title>Marivirga sp. nov., isolated from intertidal surface sediments.</title>
        <authorList>
            <person name="Zhang M."/>
        </authorList>
    </citation>
    <scope>NUCLEOTIDE SEQUENCE</scope>
    <source>
        <strain evidence="4">SM1354</strain>
    </source>
</reference>
<dbReference type="GO" id="GO:0032259">
    <property type="term" value="P:methylation"/>
    <property type="evidence" value="ECO:0007669"/>
    <property type="project" value="UniProtKB-KW"/>
</dbReference>